<dbReference type="Pfam" id="PF00768">
    <property type="entry name" value="Peptidase_S11"/>
    <property type="match status" value="1"/>
</dbReference>
<comment type="caution">
    <text evidence="4">The sequence shown here is derived from an EMBL/GenBank/DDBJ whole genome shotgun (WGS) entry which is preliminary data.</text>
</comment>
<dbReference type="PANTHER" id="PTHR21581:SF33">
    <property type="entry name" value="D-ALANYL-D-ALANINE CARBOXYPEPTIDASE DACB"/>
    <property type="match status" value="1"/>
</dbReference>
<name>A0A939FKJ4_9ACTN</name>
<keyword evidence="2" id="KW-1133">Transmembrane helix</keyword>
<feature type="region of interest" description="Disordered" evidence="1">
    <location>
        <begin position="90"/>
        <end position="141"/>
    </location>
</feature>
<feature type="compositionally biased region" description="Basic and acidic residues" evidence="1">
    <location>
        <begin position="596"/>
        <end position="612"/>
    </location>
</feature>
<dbReference type="Proteomes" id="UP000664781">
    <property type="component" value="Unassembled WGS sequence"/>
</dbReference>
<reference evidence="4" key="1">
    <citation type="submission" date="2021-03" db="EMBL/GenBank/DDBJ databases">
        <title>Streptomyces strains.</title>
        <authorList>
            <person name="Lund M.B."/>
            <person name="Toerring T."/>
        </authorList>
    </citation>
    <scope>NUCLEOTIDE SEQUENCE</scope>
    <source>
        <strain evidence="4">JCM 4242</strain>
    </source>
</reference>
<feature type="region of interest" description="Disordered" evidence="1">
    <location>
        <begin position="51"/>
        <end position="73"/>
    </location>
</feature>
<accession>A0A939FKJ4</accession>
<sequence length="612" mass="64099">MIPTAVPRRNEVIASSRCTQKYAVGSPESSKASPLPSFQRFLTKVIQMNQLHTPKASRNQDTGRERVAGVRGAASPEDFTMGFSMRLAARTGPIGSSTRARREAPSSLTGRRGTFTSVPTKTSPPPRSAARYSATRRRRSRTAVTTAAALAAGASLLLPLAVAAPALAAPTPNPSSSASPDADGKGKPPKLPPKQPPARMSTVGGELLGKPGTQVRPEPGAPALPEELSGDSWLVADAESGEILAARNAHWRLPPASTLKMLFADTVLPKLPKNEQHRVRPAELEGMGEGSSAVGIKEDSSYSVHDMWLGVFLRSGNDAVHVLSSMNGGIARTVKDMQAHADDLQAFDTHVVTPDGYDADGQVSSAYDLTLFARSGLQKADFREYCSTATAQFPGEEKPGKKRETFPITNTNRLLTGQGVPAYKGMAGVKNGSTTNAGNTFTGVAQHDGRKLLVTVMNPDIKEPNQVYKETAKLLDWGFEAAGHVKPVGMLVTPKGGTDKPGGRTAGQGGESAQASVAGSGGDGMWTAVGLTGAALALLAIAGFVVNRRHPLPARARHRSPAEPGQDRKPGTPVTPEMSVTPTTPVTPETPGAPPKPDHKPGAQPGDKPDAS</sequence>
<protein>
    <submittedName>
        <fullName evidence="4">D-alanyl-D-alanine carboxypeptidase</fullName>
    </submittedName>
</protein>
<feature type="compositionally biased region" description="Polar residues" evidence="1">
    <location>
        <begin position="51"/>
        <end position="60"/>
    </location>
</feature>
<feature type="transmembrane region" description="Helical" evidence="2">
    <location>
        <begin position="143"/>
        <end position="168"/>
    </location>
</feature>
<feature type="compositionally biased region" description="Polar residues" evidence="1">
    <location>
        <begin position="106"/>
        <end position="121"/>
    </location>
</feature>
<feature type="transmembrane region" description="Helical" evidence="2">
    <location>
        <begin position="525"/>
        <end position="547"/>
    </location>
</feature>
<feature type="compositionally biased region" description="Low complexity" evidence="1">
    <location>
        <begin position="217"/>
        <end position="227"/>
    </location>
</feature>
<feature type="domain" description="Peptidase S11 D-alanyl-D-alanine carboxypeptidase A N-terminal" evidence="3">
    <location>
        <begin position="226"/>
        <end position="458"/>
    </location>
</feature>
<dbReference type="SUPFAM" id="SSF56601">
    <property type="entry name" value="beta-lactamase/transpeptidase-like"/>
    <property type="match status" value="1"/>
</dbReference>
<feature type="compositionally biased region" description="Low complexity" evidence="1">
    <location>
        <begin position="168"/>
        <end position="181"/>
    </location>
</feature>
<dbReference type="InterPro" id="IPR012338">
    <property type="entry name" value="Beta-lactam/transpept-like"/>
</dbReference>
<evidence type="ECO:0000313" key="4">
    <source>
        <dbReference type="EMBL" id="MBO0652967.1"/>
    </source>
</evidence>
<dbReference type="Gene3D" id="3.40.710.10">
    <property type="entry name" value="DD-peptidase/beta-lactamase superfamily"/>
    <property type="match status" value="1"/>
</dbReference>
<keyword evidence="4" id="KW-0378">Hydrolase</keyword>
<feature type="region of interest" description="Disordered" evidence="1">
    <location>
        <begin position="553"/>
        <end position="612"/>
    </location>
</feature>
<dbReference type="PANTHER" id="PTHR21581">
    <property type="entry name" value="D-ALANYL-D-ALANINE CARBOXYPEPTIDASE"/>
    <property type="match status" value="1"/>
</dbReference>
<dbReference type="InterPro" id="IPR001967">
    <property type="entry name" value="Peptidase_S11_N"/>
</dbReference>
<evidence type="ECO:0000256" key="2">
    <source>
        <dbReference type="SAM" id="Phobius"/>
    </source>
</evidence>
<proteinExistence type="predicted"/>
<feature type="region of interest" description="Disordered" evidence="1">
    <location>
        <begin position="168"/>
        <end position="228"/>
    </location>
</feature>
<gene>
    <name evidence="4" type="ORF">J1792_09235</name>
</gene>
<dbReference type="GO" id="GO:0009002">
    <property type="term" value="F:serine-type D-Ala-D-Ala carboxypeptidase activity"/>
    <property type="evidence" value="ECO:0007669"/>
    <property type="project" value="InterPro"/>
</dbReference>
<dbReference type="GO" id="GO:0006508">
    <property type="term" value="P:proteolysis"/>
    <property type="evidence" value="ECO:0007669"/>
    <property type="project" value="InterPro"/>
</dbReference>
<evidence type="ECO:0000313" key="5">
    <source>
        <dbReference type="Proteomes" id="UP000664781"/>
    </source>
</evidence>
<feature type="compositionally biased region" description="Low complexity" evidence="1">
    <location>
        <begin position="572"/>
        <end position="590"/>
    </location>
</feature>
<keyword evidence="2" id="KW-0472">Membrane</keyword>
<keyword evidence="4" id="KW-0121">Carboxypeptidase</keyword>
<dbReference type="EMBL" id="JAFMOF010000001">
    <property type="protein sequence ID" value="MBO0652967.1"/>
    <property type="molecule type" value="Genomic_DNA"/>
</dbReference>
<keyword evidence="5" id="KW-1185">Reference proteome</keyword>
<keyword evidence="2" id="KW-0812">Transmembrane</keyword>
<feature type="region of interest" description="Disordered" evidence="1">
    <location>
        <begin position="490"/>
        <end position="520"/>
    </location>
</feature>
<organism evidence="4 5">
    <name type="scientific">Streptomyces triculaminicus</name>
    <dbReference type="NCBI Taxonomy" id="2816232"/>
    <lineage>
        <taxon>Bacteria</taxon>
        <taxon>Bacillati</taxon>
        <taxon>Actinomycetota</taxon>
        <taxon>Actinomycetes</taxon>
        <taxon>Kitasatosporales</taxon>
        <taxon>Streptomycetaceae</taxon>
        <taxon>Streptomyces</taxon>
    </lineage>
</organism>
<dbReference type="AlphaFoldDB" id="A0A939FKJ4"/>
<keyword evidence="4" id="KW-0645">Protease</keyword>
<evidence type="ECO:0000259" key="3">
    <source>
        <dbReference type="Pfam" id="PF00768"/>
    </source>
</evidence>
<evidence type="ECO:0000256" key="1">
    <source>
        <dbReference type="SAM" id="MobiDB-lite"/>
    </source>
</evidence>